<feature type="domain" description="DUF8091" evidence="1">
    <location>
        <begin position="3"/>
        <end position="158"/>
    </location>
</feature>
<dbReference type="Proteomes" id="UP000320672">
    <property type="component" value="Chromosome"/>
</dbReference>
<dbReference type="InterPro" id="IPR058404">
    <property type="entry name" value="DUF8091"/>
</dbReference>
<dbReference type="EMBL" id="CP036262">
    <property type="protein sequence ID" value="QDS95629.1"/>
    <property type="molecule type" value="Genomic_DNA"/>
</dbReference>
<keyword evidence="3" id="KW-1185">Reference proteome</keyword>
<gene>
    <name evidence="2" type="ORF">FF011L_44270</name>
</gene>
<dbReference type="AlphaFoldDB" id="A0A517ML78"/>
<evidence type="ECO:0000313" key="2">
    <source>
        <dbReference type="EMBL" id="QDS95629.1"/>
    </source>
</evidence>
<name>A0A517ML78_9BACT</name>
<protein>
    <recommendedName>
        <fullName evidence="1">DUF8091 domain-containing protein</fullName>
    </recommendedName>
</protein>
<dbReference type="KEGG" id="rml:FF011L_44270"/>
<sequence>METSLHRQLKQSYALHAADVEVTLGPYRIDAIRDGELIEIQHGSLVSIRDKIGQLLQTHSVRVVKPIIYRKRIVKQKTADGKVLSRRFSPSRGTVLEIFDELIYFTKVFPHPQLILEVPLVEVEEWRLPPKANRRRRRKATFRVKDVVLTGIESTHQIVDSFQLLDLLGIDFQQVPDPFNTEDLAKALDVKRWIAQRIAYVLRETAAIKEVGKTGNTFLYTCMPADEDHAAA</sequence>
<dbReference type="RefSeq" id="WP_145353882.1">
    <property type="nucleotide sequence ID" value="NZ_CP036262.1"/>
</dbReference>
<dbReference type="Pfam" id="PF26351">
    <property type="entry name" value="DUF8091"/>
    <property type="match status" value="1"/>
</dbReference>
<dbReference type="OrthoDB" id="287760at2"/>
<organism evidence="2 3">
    <name type="scientific">Roseimaritima multifibrata</name>
    <dbReference type="NCBI Taxonomy" id="1930274"/>
    <lineage>
        <taxon>Bacteria</taxon>
        <taxon>Pseudomonadati</taxon>
        <taxon>Planctomycetota</taxon>
        <taxon>Planctomycetia</taxon>
        <taxon>Pirellulales</taxon>
        <taxon>Pirellulaceae</taxon>
        <taxon>Roseimaritima</taxon>
    </lineage>
</organism>
<reference evidence="2 3" key="1">
    <citation type="submission" date="2019-02" db="EMBL/GenBank/DDBJ databases">
        <title>Deep-cultivation of Planctomycetes and their phenomic and genomic characterization uncovers novel biology.</title>
        <authorList>
            <person name="Wiegand S."/>
            <person name="Jogler M."/>
            <person name="Boedeker C."/>
            <person name="Pinto D."/>
            <person name="Vollmers J."/>
            <person name="Rivas-Marin E."/>
            <person name="Kohn T."/>
            <person name="Peeters S.H."/>
            <person name="Heuer A."/>
            <person name="Rast P."/>
            <person name="Oberbeckmann S."/>
            <person name="Bunk B."/>
            <person name="Jeske O."/>
            <person name="Meyerdierks A."/>
            <person name="Storesund J.E."/>
            <person name="Kallscheuer N."/>
            <person name="Luecker S."/>
            <person name="Lage O.M."/>
            <person name="Pohl T."/>
            <person name="Merkel B.J."/>
            <person name="Hornburger P."/>
            <person name="Mueller R.-W."/>
            <person name="Bruemmer F."/>
            <person name="Labrenz M."/>
            <person name="Spormann A.M."/>
            <person name="Op den Camp H."/>
            <person name="Overmann J."/>
            <person name="Amann R."/>
            <person name="Jetten M.S.M."/>
            <person name="Mascher T."/>
            <person name="Medema M.H."/>
            <person name="Devos D.P."/>
            <person name="Kaster A.-K."/>
            <person name="Ovreas L."/>
            <person name="Rohde M."/>
            <person name="Galperin M.Y."/>
            <person name="Jogler C."/>
        </authorList>
    </citation>
    <scope>NUCLEOTIDE SEQUENCE [LARGE SCALE GENOMIC DNA]</scope>
    <source>
        <strain evidence="2 3">FF011L</strain>
    </source>
</reference>
<evidence type="ECO:0000259" key="1">
    <source>
        <dbReference type="Pfam" id="PF26351"/>
    </source>
</evidence>
<proteinExistence type="predicted"/>
<accession>A0A517ML78</accession>
<evidence type="ECO:0000313" key="3">
    <source>
        <dbReference type="Proteomes" id="UP000320672"/>
    </source>
</evidence>